<evidence type="ECO:0000259" key="20">
    <source>
        <dbReference type="Pfam" id="PF12409"/>
    </source>
</evidence>
<dbReference type="SUPFAM" id="SSF81660">
    <property type="entry name" value="Metal cation-transporting ATPase, ATP-binding domain N"/>
    <property type="match status" value="1"/>
</dbReference>
<feature type="transmembrane region" description="Helical" evidence="18">
    <location>
        <begin position="304"/>
        <end position="323"/>
    </location>
</feature>
<evidence type="ECO:0000256" key="17">
    <source>
        <dbReference type="ARBA" id="ARBA00076901"/>
    </source>
</evidence>
<evidence type="ECO:0000256" key="14">
    <source>
        <dbReference type="ARBA" id="ARBA00066779"/>
    </source>
</evidence>
<evidence type="ECO:0000256" key="3">
    <source>
        <dbReference type="ARBA" id="ARBA00006000"/>
    </source>
</evidence>
<dbReference type="FunFam" id="1.20.1110.10:FF:000026">
    <property type="entry name" value="Cation-transporting ATPase"/>
    <property type="match status" value="1"/>
</dbReference>
<gene>
    <name evidence="21" type="ORF">CK820_G0023544</name>
</gene>
<proteinExistence type="inferred from homology"/>
<feature type="transmembrane region" description="Helical" evidence="18">
    <location>
        <begin position="69"/>
        <end position="88"/>
    </location>
</feature>
<evidence type="ECO:0000256" key="15">
    <source>
        <dbReference type="ARBA" id="ARBA00074226"/>
    </source>
</evidence>
<dbReference type="PRINTS" id="PR00119">
    <property type="entry name" value="CATATPASE"/>
</dbReference>
<feature type="domain" description="P5B-type ATPase N-terminal" evidence="20">
    <location>
        <begin position="1"/>
        <end position="40"/>
    </location>
</feature>
<dbReference type="GO" id="GO:0016887">
    <property type="term" value="F:ATP hydrolysis activity"/>
    <property type="evidence" value="ECO:0007669"/>
    <property type="project" value="InterPro"/>
</dbReference>
<dbReference type="PANTHER" id="PTHR45630:SF12">
    <property type="entry name" value="POLYAMINE-TRANSPORTING ATPASE 13A3"/>
    <property type="match status" value="1"/>
</dbReference>
<keyword evidence="9" id="KW-1278">Translocase</keyword>
<feature type="domain" description="P-type ATPase A" evidence="19">
    <location>
        <begin position="126"/>
        <end position="250"/>
    </location>
</feature>
<keyword evidence="10 18" id="KW-1133">Transmembrane helix</keyword>
<comment type="caution">
    <text evidence="21">The sequence shown here is derived from an EMBL/GenBank/DDBJ whole genome shotgun (WGS) entry which is preliminary data.</text>
</comment>
<dbReference type="SUPFAM" id="SSF81653">
    <property type="entry name" value="Calcium ATPase, transduction domain A"/>
    <property type="match status" value="1"/>
</dbReference>
<feature type="transmembrane region" description="Helical" evidence="18">
    <location>
        <begin position="857"/>
        <end position="875"/>
    </location>
</feature>
<dbReference type="GO" id="GO:0031901">
    <property type="term" value="C:early endosome membrane"/>
    <property type="evidence" value="ECO:0007669"/>
    <property type="project" value="UniProtKB-SubCell"/>
</dbReference>
<dbReference type="GO" id="GO:0046872">
    <property type="term" value="F:metal ion binding"/>
    <property type="evidence" value="ECO:0007669"/>
    <property type="project" value="UniProtKB-KW"/>
</dbReference>
<feature type="transmembrane region" description="Helical" evidence="18">
    <location>
        <begin position="94"/>
        <end position="114"/>
    </location>
</feature>
<dbReference type="InterPro" id="IPR006544">
    <property type="entry name" value="P-type_TPase_V"/>
</dbReference>
<dbReference type="Pfam" id="PF13246">
    <property type="entry name" value="Cation_ATPase"/>
    <property type="match status" value="1"/>
</dbReference>
<evidence type="ECO:0000256" key="2">
    <source>
        <dbReference type="ARBA" id="ARBA00004520"/>
    </source>
</evidence>
<feature type="transmembrane region" description="Helical" evidence="18">
    <location>
        <begin position="264"/>
        <end position="284"/>
    </location>
</feature>
<dbReference type="GO" id="GO:0055038">
    <property type="term" value="C:recycling endosome membrane"/>
    <property type="evidence" value="ECO:0007669"/>
    <property type="project" value="UniProtKB-SubCell"/>
</dbReference>
<dbReference type="NCBIfam" id="TIGR01657">
    <property type="entry name" value="P-ATPase-V"/>
    <property type="match status" value="1"/>
</dbReference>
<dbReference type="SUPFAM" id="SSF81665">
    <property type="entry name" value="Calcium ATPase, transmembrane domain M"/>
    <property type="match status" value="1"/>
</dbReference>
<organism evidence="21 22">
    <name type="scientific">Pan troglodytes</name>
    <name type="common">Chimpanzee</name>
    <dbReference type="NCBI Taxonomy" id="9598"/>
    <lineage>
        <taxon>Eukaryota</taxon>
        <taxon>Metazoa</taxon>
        <taxon>Chordata</taxon>
        <taxon>Craniata</taxon>
        <taxon>Vertebrata</taxon>
        <taxon>Euteleostomi</taxon>
        <taxon>Mammalia</taxon>
        <taxon>Eutheria</taxon>
        <taxon>Euarchontoglires</taxon>
        <taxon>Primates</taxon>
        <taxon>Haplorrhini</taxon>
        <taxon>Catarrhini</taxon>
        <taxon>Hominidae</taxon>
        <taxon>Pan</taxon>
    </lineage>
</organism>
<dbReference type="Gene3D" id="3.40.50.1000">
    <property type="entry name" value="HAD superfamily/HAD-like"/>
    <property type="match status" value="1"/>
</dbReference>
<keyword evidence="4 18" id="KW-0812">Transmembrane</keyword>
<dbReference type="CDD" id="cd07542">
    <property type="entry name" value="P-type_ATPase_cation"/>
    <property type="match status" value="1"/>
</dbReference>
<dbReference type="FunFam" id="1.20.1110.10:FF:000023">
    <property type="entry name" value="Cation-transporting ATPase"/>
    <property type="match status" value="1"/>
</dbReference>
<dbReference type="GO" id="GO:0019829">
    <property type="term" value="F:ATPase-coupled monoatomic cation transmembrane transporter activity"/>
    <property type="evidence" value="ECO:0007669"/>
    <property type="project" value="InterPro"/>
</dbReference>
<feature type="transmembrane region" description="Helical" evidence="18">
    <location>
        <begin position="749"/>
        <end position="772"/>
    </location>
</feature>
<dbReference type="GO" id="GO:0015662">
    <property type="term" value="F:P-type ion transporter activity"/>
    <property type="evidence" value="ECO:0007669"/>
    <property type="project" value="InterPro"/>
</dbReference>
<evidence type="ECO:0000256" key="1">
    <source>
        <dbReference type="ARBA" id="ARBA00004195"/>
    </source>
</evidence>
<evidence type="ECO:0000313" key="22">
    <source>
        <dbReference type="Proteomes" id="UP000236370"/>
    </source>
</evidence>
<feature type="transmembrane region" description="Helical" evidence="18">
    <location>
        <begin position="784"/>
        <end position="811"/>
    </location>
</feature>
<dbReference type="FunFam" id="3.40.50.1000:FF:000045">
    <property type="entry name" value="Cation-transporting ATPase"/>
    <property type="match status" value="1"/>
</dbReference>
<protein>
    <recommendedName>
        <fullName evidence="15">Polyamine-transporting ATPase 13A3</fullName>
        <ecNumber evidence="14">7.6.2.16</ecNumber>
    </recommendedName>
    <alternativeName>
        <fullName evidence="17">ATPase family homolog up-regulated in senescence cells 1</fullName>
    </alternativeName>
    <alternativeName>
        <fullName evidence="16">Putrescine transporting ATPase</fullName>
    </alternativeName>
</protein>
<feature type="transmembrane region" description="Helical" evidence="18">
    <location>
        <begin position="927"/>
        <end position="952"/>
    </location>
</feature>
<dbReference type="SUPFAM" id="SSF56784">
    <property type="entry name" value="HAD-like"/>
    <property type="match status" value="1"/>
</dbReference>
<sequence length="1039" mass="117138">MPEWRVKATCVRAAIKDCEVVLLRTTIRYFTHHSVKYFWNDTIHNFDFLKKLLYGVNEIAVKVPSVFKLLIKEVLNPFYIFQLFSVILWSTDEYYYYALAIVVMSIVSIQYVMLHDMVATHSTVRVSVCRVNEEIEEIFSTDLVPGDVMVIPLNGTIMPCDAVLINGTCIVNESMLTGESVPVTKTNLPNPSVDVKGIGDELYNPETHKRHTLFCGTTVIQTRFYTGELVKAIVVRTGFSTSKGQLVRSILYPKPTDFKLYRDAYLFLLCLVAVAGIGFIYTIINSILNEVQVGVIIIESLDIITITVPPALPAAMTAGIVYAQRRLKKIGIFCISPQRINICGQLNLVCFDKILEEATEEETALHNRIMPTVVRPPKQLLPESTPAGNQEMELFELPAIYEIGIVRQFPFSSALQRMSVVARVLGDRKMDAYMKGAPEAIAGLCKPETVPVDFQNVLEDFTKQGFRVIALAHRKLESKLTWHKVQNISRDAIENNMDFMGLIIMQNKLKQETPAVLEDLHKANIRTVMVTGDSMLTAVSVARDCGMILPQDKVIIAEALPPKDGKVAKINWHYADSLTQCSHPSAIDPEAIPVKLVHDSLEDLQMTRYHFAMNGKSFSVILEHFQDLVPKLMLHGTVFARMAPDQKTQLIEALQNVDYFVGMCGDGANDCGALKRAHGGISLSELEASVASPFTSKTPSISCVPNLIREGRAALITSFCVFKFMALYSIIQYFSVTLLYSILSNLGDFQFLFIDLAIILVVVFTMSLNPAWKELVAQRPPSGLISGALLFSVLSQIIICIGFQSLGFFWVKQQPWYEVWHPKSDACNTTGGGFWNSSHVDNETELDEHNIQNYENTTVFFISSFQYLIVAIAFSKGKPFRQPCYKNYFFVFSVIFLYIFILFIMLYPVASVDQVLQIVCVPYQWRVTMLIIVLVNAFVSITVENFFLDMVLWKVVFNRDKQGEYRFSTTQPPQESVDRWGKCCLPWALGCRKKTPKAKYMYLAQELLVDPEWPPKPQTTTEAKALVKENGSCQIITIT</sequence>
<comment type="subcellular location">
    <subcellularLocation>
        <location evidence="2">Early endosome membrane</location>
        <topology evidence="2">Multi-pass membrane protein</topology>
    </subcellularLocation>
    <subcellularLocation>
        <location evidence="1">Recycling endosome membrane</location>
        <topology evidence="1">Multi-pass membrane protein</topology>
    </subcellularLocation>
</comment>
<dbReference type="Gene3D" id="3.40.1110.10">
    <property type="entry name" value="Calcium-transporting ATPase, cytoplasmic domain N"/>
    <property type="match status" value="1"/>
</dbReference>
<dbReference type="EMBL" id="NBAG03000267">
    <property type="protein sequence ID" value="PNI55084.1"/>
    <property type="molecule type" value="Genomic_DNA"/>
</dbReference>
<accession>A0A2J8M6D4</accession>
<dbReference type="InterPro" id="IPR047821">
    <property type="entry name" value="P5B-type_ATPase"/>
</dbReference>
<evidence type="ECO:0000256" key="12">
    <source>
        <dbReference type="ARBA" id="ARBA00051385"/>
    </source>
</evidence>
<dbReference type="InterPro" id="IPR001757">
    <property type="entry name" value="P_typ_ATPase"/>
</dbReference>
<evidence type="ECO:0000256" key="7">
    <source>
        <dbReference type="ARBA" id="ARBA00022840"/>
    </source>
</evidence>
<feature type="transmembrane region" description="Helical" evidence="18">
    <location>
        <begin position="719"/>
        <end position="743"/>
    </location>
</feature>
<dbReference type="InterPro" id="IPR023214">
    <property type="entry name" value="HAD_sf"/>
</dbReference>
<evidence type="ECO:0000256" key="5">
    <source>
        <dbReference type="ARBA" id="ARBA00022723"/>
    </source>
</evidence>
<evidence type="ECO:0000256" key="4">
    <source>
        <dbReference type="ARBA" id="ARBA00022692"/>
    </source>
</evidence>
<keyword evidence="6" id="KW-0547">Nucleotide-binding</keyword>
<keyword evidence="7" id="KW-0067">ATP-binding</keyword>
<feature type="transmembrane region" description="Helical" evidence="18">
    <location>
        <begin position="887"/>
        <end position="907"/>
    </location>
</feature>
<dbReference type="Pfam" id="PF00122">
    <property type="entry name" value="E1-E2_ATPase"/>
    <property type="match status" value="1"/>
</dbReference>
<keyword evidence="5" id="KW-0479">Metal-binding</keyword>
<dbReference type="GO" id="GO:0015594">
    <property type="term" value="F:ABC-type putrescine transporter activity"/>
    <property type="evidence" value="ECO:0007669"/>
    <property type="project" value="UniProtKB-EC"/>
</dbReference>
<comment type="catalytic activity">
    <reaction evidence="12">
        <text>putrescine(out) + ATP + H2O = putrescine(in) + ADP + phosphate + H(+)</text>
        <dbReference type="Rhea" id="RHEA:29995"/>
        <dbReference type="ChEBI" id="CHEBI:15377"/>
        <dbReference type="ChEBI" id="CHEBI:15378"/>
        <dbReference type="ChEBI" id="CHEBI:30616"/>
        <dbReference type="ChEBI" id="CHEBI:43474"/>
        <dbReference type="ChEBI" id="CHEBI:326268"/>
        <dbReference type="ChEBI" id="CHEBI:456216"/>
        <dbReference type="EC" id="7.6.2.16"/>
    </reaction>
    <physiologicalReaction direction="left-to-right" evidence="12">
        <dbReference type="Rhea" id="RHEA:29996"/>
    </physiologicalReaction>
</comment>
<dbReference type="InterPro" id="IPR047819">
    <property type="entry name" value="P5A-ATPase_N"/>
</dbReference>
<keyword evidence="11 18" id="KW-0472">Membrane</keyword>
<evidence type="ECO:0000256" key="9">
    <source>
        <dbReference type="ARBA" id="ARBA00022967"/>
    </source>
</evidence>
<evidence type="ECO:0000256" key="18">
    <source>
        <dbReference type="SAM" id="Phobius"/>
    </source>
</evidence>
<comment type="similarity">
    <text evidence="3">Belongs to the cation transport ATPase (P-type) (TC 3.A.3) family. Type V subfamily.</text>
</comment>
<dbReference type="InterPro" id="IPR023299">
    <property type="entry name" value="ATPase_P-typ_cyto_dom_N"/>
</dbReference>
<dbReference type="FunFam" id="3.40.1110.10:FF:000018">
    <property type="entry name" value="Cation-transporting ATPase"/>
    <property type="match status" value="1"/>
</dbReference>
<evidence type="ECO:0000256" key="6">
    <source>
        <dbReference type="ARBA" id="ARBA00022741"/>
    </source>
</evidence>
<evidence type="ECO:0000256" key="13">
    <source>
        <dbReference type="ARBA" id="ARBA00053935"/>
    </source>
</evidence>
<dbReference type="EC" id="7.6.2.16" evidence="14"/>
<dbReference type="AlphaFoldDB" id="A0A2J8M6D4"/>
<name>A0A2J8M6D4_PANTR</name>
<dbReference type="PANTHER" id="PTHR45630">
    <property type="entry name" value="CATION-TRANSPORTING ATPASE-RELATED"/>
    <property type="match status" value="1"/>
</dbReference>
<dbReference type="Pfam" id="PF12409">
    <property type="entry name" value="P5-ATPase"/>
    <property type="match status" value="1"/>
</dbReference>
<dbReference type="InterPro" id="IPR036412">
    <property type="entry name" value="HAD-like_sf"/>
</dbReference>
<keyword evidence="8" id="KW-0460">Magnesium</keyword>
<dbReference type="Proteomes" id="UP000236370">
    <property type="component" value="Unassembled WGS sequence"/>
</dbReference>
<evidence type="ECO:0000259" key="19">
    <source>
        <dbReference type="Pfam" id="PF00122"/>
    </source>
</evidence>
<dbReference type="InterPro" id="IPR059000">
    <property type="entry name" value="ATPase_P-type_domA"/>
</dbReference>
<dbReference type="FunFam" id="2.70.150.10:FF:000017">
    <property type="entry name" value="Cation-transporting ATPase"/>
    <property type="match status" value="1"/>
</dbReference>
<dbReference type="InterPro" id="IPR023298">
    <property type="entry name" value="ATPase_P-typ_TM_dom_sf"/>
</dbReference>
<dbReference type="InterPro" id="IPR008250">
    <property type="entry name" value="ATPase_P-typ_transduc_dom_A_sf"/>
</dbReference>
<evidence type="ECO:0000256" key="10">
    <source>
        <dbReference type="ARBA" id="ARBA00022989"/>
    </source>
</evidence>
<dbReference type="GO" id="GO:0005524">
    <property type="term" value="F:ATP binding"/>
    <property type="evidence" value="ECO:0007669"/>
    <property type="project" value="UniProtKB-KW"/>
</dbReference>
<reference evidence="21 22" key="1">
    <citation type="submission" date="2017-12" db="EMBL/GenBank/DDBJ databases">
        <title>High-resolution comparative analysis of great ape genomes.</title>
        <authorList>
            <person name="Pollen A."/>
            <person name="Hastie A."/>
            <person name="Hormozdiari F."/>
            <person name="Dougherty M."/>
            <person name="Liu R."/>
            <person name="Chaisson M."/>
            <person name="Hoppe E."/>
            <person name="Hill C."/>
            <person name="Pang A."/>
            <person name="Hillier L."/>
            <person name="Baker C."/>
            <person name="Armstrong J."/>
            <person name="Shendure J."/>
            <person name="Paten B."/>
            <person name="Wilson R."/>
            <person name="Chao H."/>
            <person name="Schneider V."/>
            <person name="Ventura M."/>
            <person name="Kronenberg Z."/>
            <person name="Murali S."/>
            <person name="Gordon D."/>
            <person name="Cantsilieris S."/>
            <person name="Munson K."/>
            <person name="Nelson B."/>
            <person name="Raja A."/>
            <person name="Underwood J."/>
            <person name="Diekhans M."/>
            <person name="Fiddes I."/>
            <person name="Haussler D."/>
            <person name="Eichler E."/>
        </authorList>
    </citation>
    <scope>NUCLEOTIDE SEQUENCE [LARGE SCALE GENOMIC DNA]</scope>
    <source>
        <strain evidence="21">Yerkes chimp pedigree #C0471</strain>
    </source>
</reference>
<dbReference type="Gene3D" id="2.70.150.10">
    <property type="entry name" value="Calcium-transporting ATPase, cytoplasmic transduction domain A"/>
    <property type="match status" value="1"/>
</dbReference>
<evidence type="ECO:0000256" key="16">
    <source>
        <dbReference type="ARBA" id="ARBA00076813"/>
    </source>
</evidence>
<evidence type="ECO:0000256" key="8">
    <source>
        <dbReference type="ARBA" id="ARBA00022842"/>
    </source>
</evidence>
<evidence type="ECO:0000256" key="11">
    <source>
        <dbReference type="ARBA" id="ARBA00023136"/>
    </source>
</evidence>
<dbReference type="NCBIfam" id="TIGR01494">
    <property type="entry name" value="ATPase_P-type"/>
    <property type="match status" value="2"/>
</dbReference>
<comment type="function">
    <text evidence="13">ATP-driven pump involved in endocytosis-dependent polyamine transport. Uses ATP as an energy source to transfer polyamine precursor putrescine from the endosomal compartment to the cytosol.</text>
</comment>
<evidence type="ECO:0000313" key="21">
    <source>
        <dbReference type="EMBL" id="PNI55084.1"/>
    </source>
</evidence>